<organism evidence="2 3">
    <name type="scientific">PS1 clade bacterium</name>
    <dbReference type="NCBI Taxonomy" id="2175152"/>
    <lineage>
        <taxon>Bacteria</taxon>
        <taxon>Pseudomonadati</taxon>
        <taxon>Pseudomonadota</taxon>
        <taxon>Alphaproteobacteria</taxon>
        <taxon>PS1 clade</taxon>
    </lineage>
</organism>
<feature type="signal peptide" evidence="1">
    <location>
        <begin position="1"/>
        <end position="39"/>
    </location>
</feature>
<feature type="chain" id="PRO_5016851627" description="DUF2799 domain-containing protein" evidence="1">
    <location>
        <begin position="40"/>
        <end position="188"/>
    </location>
</feature>
<name>A0A368E2C8_9PROT</name>
<dbReference type="AlphaFoldDB" id="A0A368E2C8"/>
<evidence type="ECO:0008006" key="4">
    <source>
        <dbReference type="Google" id="ProtNLM"/>
    </source>
</evidence>
<proteinExistence type="predicted"/>
<reference evidence="2 3" key="1">
    <citation type="journal article" date="2018" name="Microbiome">
        <title>Fine metagenomic profile of the Mediterranean stratified and mixed water columns revealed by assembly and recruitment.</title>
        <authorList>
            <person name="Haro-Moreno J.M."/>
            <person name="Lopez-Perez M."/>
            <person name="De La Torre J.R."/>
            <person name="Picazo A."/>
            <person name="Camacho A."/>
            <person name="Rodriguez-Valera F."/>
        </authorList>
    </citation>
    <scope>NUCLEOTIDE SEQUENCE [LARGE SCALE GENOMIC DNA]</scope>
    <source>
        <strain evidence="2">MED-G55</strain>
    </source>
</reference>
<protein>
    <recommendedName>
        <fullName evidence="4">DUF2799 domain-containing protein</fullName>
    </recommendedName>
</protein>
<gene>
    <name evidence="2" type="ORF">DBW69_00845</name>
</gene>
<dbReference type="Proteomes" id="UP000252132">
    <property type="component" value="Unassembled WGS sequence"/>
</dbReference>
<accession>A0A368E2C8</accession>
<keyword evidence="1" id="KW-0732">Signal</keyword>
<sequence>MMMSQKKFNQIFSFQGMKVRRLSMSAFCVLLPIFLTACASAPPFKERAEGLIGLGEKELLACSGLPNASFTMQDGVQILVYSLRRSEIKDYGFGSYWGHWGSCSPLSGRLTNRCGPFGIAADLEIRERNCQVGYWIKDGKVSNVMGENTAGGLGLCGQLLNRCLKPIEKENDKSSGSQADKRADKPSY</sequence>
<evidence type="ECO:0000313" key="2">
    <source>
        <dbReference type="EMBL" id="RCL78249.1"/>
    </source>
</evidence>
<comment type="caution">
    <text evidence="2">The sequence shown here is derived from an EMBL/GenBank/DDBJ whole genome shotgun (WGS) entry which is preliminary data.</text>
</comment>
<evidence type="ECO:0000256" key="1">
    <source>
        <dbReference type="SAM" id="SignalP"/>
    </source>
</evidence>
<dbReference type="EMBL" id="QOQF01000002">
    <property type="protein sequence ID" value="RCL78249.1"/>
    <property type="molecule type" value="Genomic_DNA"/>
</dbReference>
<evidence type="ECO:0000313" key="3">
    <source>
        <dbReference type="Proteomes" id="UP000252132"/>
    </source>
</evidence>